<evidence type="ECO:0000259" key="5">
    <source>
        <dbReference type="Pfam" id="PF00808"/>
    </source>
</evidence>
<dbReference type="CDD" id="cd22907">
    <property type="entry name" value="HFD_NFYB"/>
    <property type="match status" value="1"/>
</dbReference>
<evidence type="ECO:0000256" key="2">
    <source>
        <dbReference type="ARBA" id="ARBA00023015"/>
    </source>
</evidence>
<evidence type="ECO:0000313" key="6">
    <source>
        <dbReference type="EMBL" id="CAI2383837.1"/>
    </source>
</evidence>
<evidence type="ECO:0000256" key="4">
    <source>
        <dbReference type="ARBA" id="ARBA00023163"/>
    </source>
</evidence>
<dbReference type="InterPro" id="IPR027113">
    <property type="entry name" value="Transc_fact_NFYB/HAP3"/>
</dbReference>
<dbReference type="PROSITE" id="PS00685">
    <property type="entry name" value="NFYB_HAP3"/>
    <property type="match status" value="1"/>
</dbReference>
<keyword evidence="7" id="KW-1185">Reference proteome</keyword>
<dbReference type="GO" id="GO:0046982">
    <property type="term" value="F:protein heterodimerization activity"/>
    <property type="evidence" value="ECO:0007669"/>
    <property type="project" value="InterPro"/>
</dbReference>
<dbReference type="PANTHER" id="PTHR11064:SF9">
    <property type="entry name" value="NUCLEAR TRANSCRIPTION FACTOR Y SUBUNIT BETA"/>
    <property type="match status" value="1"/>
</dbReference>
<evidence type="ECO:0000256" key="1">
    <source>
        <dbReference type="ARBA" id="ARBA00009053"/>
    </source>
</evidence>
<dbReference type="GO" id="GO:0000978">
    <property type="term" value="F:RNA polymerase II cis-regulatory region sequence-specific DNA binding"/>
    <property type="evidence" value="ECO:0007669"/>
    <property type="project" value="TreeGrafter"/>
</dbReference>
<dbReference type="Pfam" id="PF00808">
    <property type="entry name" value="CBFD_NFYB_HMF"/>
    <property type="match status" value="1"/>
</dbReference>
<evidence type="ECO:0000313" key="7">
    <source>
        <dbReference type="Proteomes" id="UP001295684"/>
    </source>
</evidence>
<dbReference type="EMBL" id="CAMPGE010026143">
    <property type="protein sequence ID" value="CAI2383837.1"/>
    <property type="molecule type" value="Genomic_DNA"/>
</dbReference>
<comment type="similarity">
    <text evidence="1">Belongs to the NFYB/HAP3 subunit family.</text>
</comment>
<dbReference type="Gene3D" id="1.10.20.10">
    <property type="entry name" value="Histone, subunit A"/>
    <property type="match status" value="1"/>
</dbReference>
<reference evidence="6" key="1">
    <citation type="submission" date="2023-07" db="EMBL/GenBank/DDBJ databases">
        <authorList>
            <consortium name="AG Swart"/>
            <person name="Singh M."/>
            <person name="Singh A."/>
            <person name="Seah K."/>
            <person name="Emmerich C."/>
        </authorList>
    </citation>
    <scope>NUCLEOTIDE SEQUENCE</scope>
    <source>
        <strain evidence="6">DP1</strain>
    </source>
</reference>
<name>A0AAD1Y6K8_EUPCR</name>
<dbReference type="InterPro" id="IPR009072">
    <property type="entry name" value="Histone-fold"/>
</dbReference>
<keyword evidence="3" id="KW-0238">DNA-binding</keyword>
<dbReference type="GO" id="GO:0001228">
    <property type="term" value="F:DNA-binding transcription activator activity, RNA polymerase II-specific"/>
    <property type="evidence" value="ECO:0007669"/>
    <property type="project" value="InterPro"/>
</dbReference>
<protein>
    <recommendedName>
        <fullName evidence="5">Transcription factor CBF/NF-Y/archaeal histone domain-containing protein</fullName>
    </recommendedName>
</protein>
<dbReference type="Proteomes" id="UP001295684">
    <property type="component" value="Unassembled WGS sequence"/>
</dbReference>
<dbReference type="InterPro" id="IPR003958">
    <property type="entry name" value="CBFA_NFYB_domain"/>
</dbReference>
<sequence length="112" mass="13095">MQKEEDGEQERFLPVANISRIMKQALPPNAKISKEAKEQMQECVSEFISFITCEACEKCKLDKRKTIAGDDVLYSLNILGYEKYMDCLNLFVKYYREVMKEHEEVATKEDNN</sequence>
<feature type="domain" description="Transcription factor CBF/NF-Y/archaeal histone" evidence="5">
    <location>
        <begin position="12"/>
        <end position="74"/>
    </location>
</feature>
<keyword evidence="4" id="KW-0804">Transcription</keyword>
<dbReference type="PRINTS" id="PR00615">
    <property type="entry name" value="CCAATSUBUNTA"/>
</dbReference>
<gene>
    <name evidence="6" type="ORF">ECRASSUSDP1_LOCUS25349</name>
</gene>
<dbReference type="PANTHER" id="PTHR11064">
    <property type="entry name" value="CCAAT-BINDING TRANSCRIPTION FACTOR-RELATED"/>
    <property type="match status" value="1"/>
</dbReference>
<evidence type="ECO:0000256" key="3">
    <source>
        <dbReference type="ARBA" id="ARBA00023125"/>
    </source>
</evidence>
<organism evidence="6 7">
    <name type="scientific">Euplotes crassus</name>
    <dbReference type="NCBI Taxonomy" id="5936"/>
    <lineage>
        <taxon>Eukaryota</taxon>
        <taxon>Sar</taxon>
        <taxon>Alveolata</taxon>
        <taxon>Ciliophora</taxon>
        <taxon>Intramacronucleata</taxon>
        <taxon>Spirotrichea</taxon>
        <taxon>Hypotrichia</taxon>
        <taxon>Euplotida</taxon>
        <taxon>Euplotidae</taxon>
        <taxon>Moneuplotes</taxon>
    </lineage>
</organism>
<keyword evidence="2" id="KW-0805">Transcription regulation</keyword>
<dbReference type="SUPFAM" id="SSF47113">
    <property type="entry name" value="Histone-fold"/>
    <property type="match status" value="1"/>
</dbReference>
<accession>A0AAD1Y6K8</accession>
<comment type="caution">
    <text evidence="6">The sequence shown here is derived from an EMBL/GenBank/DDBJ whole genome shotgun (WGS) entry which is preliminary data.</text>
</comment>
<dbReference type="AlphaFoldDB" id="A0AAD1Y6K8"/>
<dbReference type="InterPro" id="IPR003956">
    <property type="entry name" value="Transcrpt_fac_NFYB/HAP3_CS"/>
</dbReference>
<proteinExistence type="inferred from homology"/>
<dbReference type="GO" id="GO:0016602">
    <property type="term" value="C:CCAAT-binding factor complex"/>
    <property type="evidence" value="ECO:0007669"/>
    <property type="project" value="InterPro"/>
</dbReference>